<organism evidence="1 2">
    <name type="scientific">Dreissena polymorpha</name>
    <name type="common">Zebra mussel</name>
    <name type="synonym">Mytilus polymorpha</name>
    <dbReference type="NCBI Taxonomy" id="45954"/>
    <lineage>
        <taxon>Eukaryota</taxon>
        <taxon>Metazoa</taxon>
        <taxon>Spiralia</taxon>
        <taxon>Lophotrochozoa</taxon>
        <taxon>Mollusca</taxon>
        <taxon>Bivalvia</taxon>
        <taxon>Autobranchia</taxon>
        <taxon>Heteroconchia</taxon>
        <taxon>Euheterodonta</taxon>
        <taxon>Imparidentia</taxon>
        <taxon>Neoheterodontei</taxon>
        <taxon>Myida</taxon>
        <taxon>Dreissenoidea</taxon>
        <taxon>Dreissenidae</taxon>
        <taxon>Dreissena</taxon>
    </lineage>
</organism>
<evidence type="ECO:0000313" key="2">
    <source>
        <dbReference type="Proteomes" id="UP000828390"/>
    </source>
</evidence>
<reference evidence="1" key="2">
    <citation type="submission" date="2020-11" db="EMBL/GenBank/DDBJ databases">
        <authorList>
            <person name="McCartney M.A."/>
            <person name="Auch B."/>
            <person name="Kono T."/>
            <person name="Mallez S."/>
            <person name="Becker A."/>
            <person name="Gohl D.M."/>
            <person name="Silverstein K.A.T."/>
            <person name="Koren S."/>
            <person name="Bechman K.B."/>
            <person name="Herman A."/>
            <person name="Abrahante J.E."/>
            <person name="Garbe J."/>
        </authorList>
    </citation>
    <scope>NUCLEOTIDE SEQUENCE</scope>
    <source>
        <strain evidence="1">Duluth1</strain>
        <tissue evidence="1">Whole animal</tissue>
    </source>
</reference>
<protein>
    <submittedName>
        <fullName evidence="1">Uncharacterized protein</fullName>
    </submittedName>
</protein>
<keyword evidence="2" id="KW-1185">Reference proteome</keyword>
<proteinExistence type="predicted"/>
<dbReference type="Proteomes" id="UP000828390">
    <property type="component" value="Unassembled WGS sequence"/>
</dbReference>
<accession>A0A9D4QS15</accession>
<sequence length="51" mass="5770">MLKGDVDMTRSTPVIRDLLYTYVRVLWICDENGKYILTTSRGNGCNAILCS</sequence>
<dbReference type="AlphaFoldDB" id="A0A9D4QS15"/>
<dbReference type="EMBL" id="JAIWYP010000004">
    <property type="protein sequence ID" value="KAH3841003.1"/>
    <property type="molecule type" value="Genomic_DNA"/>
</dbReference>
<name>A0A9D4QS15_DREPO</name>
<gene>
    <name evidence="1" type="ORF">DPMN_114461</name>
</gene>
<evidence type="ECO:0000313" key="1">
    <source>
        <dbReference type="EMBL" id="KAH3841003.1"/>
    </source>
</evidence>
<comment type="caution">
    <text evidence="1">The sequence shown here is derived from an EMBL/GenBank/DDBJ whole genome shotgun (WGS) entry which is preliminary data.</text>
</comment>
<reference evidence="1" key="1">
    <citation type="journal article" date="2019" name="bioRxiv">
        <title>The Genome of the Zebra Mussel, Dreissena polymorpha: A Resource for Invasive Species Research.</title>
        <authorList>
            <person name="McCartney M.A."/>
            <person name="Auch B."/>
            <person name="Kono T."/>
            <person name="Mallez S."/>
            <person name="Zhang Y."/>
            <person name="Obille A."/>
            <person name="Becker A."/>
            <person name="Abrahante J.E."/>
            <person name="Garbe J."/>
            <person name="Badalamenti J.P."/>
            <person name="Herman A."/>
            <person name="Mangelson H."/>
            <person name="Liachko I."/>
            <person name="Sullivan S."/>
            <person name="Sone E.D."/>
            <person name="Koren S."/>
            <person name="Silverstein K.A.T."/>
            <person name="Beckman K.B."/>
            <person name="Gohl D.M."/>
        </authorList>
    </citation>
    <scope>NUCLEOTIDE SEQUENCE</scope>
    <source>
        <strain evidence="1">Duluth1</strain>
        <tissue evidence="1">Whole animal</tissue>
    </source>
</reference>